<dbReference type="EnsemblProtists" id="HpaT808432">
    <property type="protein sequence ID" value="HpaP808432"/>
    <property type="gene ID" value="HpaG808432"/>
</dbReference>
<reference evidence="2" key="1">
    <citation type="journal article" date="2010" name="Science">
        <title>Signatures of adaptation to obligate biotrophy in the Hyaloperonospora arabidopsidis genome.</title>
        <authorList>
            <person name="Baxter L."/>
            <person name="Tripathy S."/>
            <person name="Ishaque N."/>
            <person name="Boot N."/>
            <person name="Cabral A."/>
            <person name="Kemen E."/>
            <person name="Thines M."/>
            <person name="Ah-Fong A."/>
            <person name="Anderson R."/>
            <person name="Badejoko W."/>
            <person name="Bittner-Eddy P."/>
            <person name="Boore J.L."/>
            <person name="Chibucos M.C."/>
            <person name="Coates M."/>
            <person name="Dehal P."/>
            <person name="Delehaunty K."/>
            <person name="Dong S."/>
            <person name="Downton P."/>
            <person name="Dumas B."/>
            <person name="Fabro G."/>
            <person name="Fronick C."/>
            <person name="Fuerstenberg S.I."/>
            <person name="Fulton L."/>
            <person name="Gaulin E."/>
            <person name="Govers F."/>
            <person name="Hughes L."/>
            <person name="Humphray S."/>
            <person name="Jiang R.H."/>
            <person name="Judelson H."/>
            <person name="Kamoun S."/>
            <person name="Kyung K."/>
            <person name="Meijer H."/>
            <person name="Minx P."/>
            <person name="Morris P."/>
            <person name="Nelson J."/>
            <person name="Phuntumart V."/>
            <person name="Qutob D."/>
            <person name="Rehmany A."/>
            <person name="Rougon-Cardoso A."/>
            <person name="Ryden P."/>
            <person name="Torto-Alalibo T."/>
            <person name="Studholme D."/>
            <person name="Wang Y."/>
            <person name="Win J."/>
            <person name="Wood J."/>
            <person name="Clifton S.W."/>
            <person name="Rogers J."/>
            <person name="Van den Ackerveken G."/>
            <person name="Jones J.D."/>
            <person name="McDowell J.M."/>
            <person name="Beynon J."/>
            <person name="Tyler B.M."/>
        </authorList>
    </citation>
    <scope>NUCLEOTIDE SEQUENCE [LARGE SCALE GENOMIC DNA]</scope>
    <source>
        <strain evidence="2">Emoy2</strain>
    </source>
</reference>
<reference evidence="1" key="2">
    <citation type="submission" date="2015-06" db="UniProtKB">
        <authorList>
            <consortium name="EnsemblProtists"/>
        </authorList>
    </citation>
    <scope>IDENTIFICATION</scope>
    <source>
        <strain evidence="1">Emoy2</strain>
    </source>
</reference>
<sequence length="157" mass="17670">MDERVRPLTSCPHQVRYRFSLSLSLRQEIVQQRTQDTMQIATIVGSLVVMALTKTDATQEAISCDLECGEGRACRLQMLRCITDQCSPIPTCIPEDAECTKWCQDDEMCMFDWANDSMYCDSLCATVRCRAGYVCDVQQVQCFTTPCPPVAVCELSD</sequence>
<keyword evidence="2" id="KW-1185">Reference proteome</keyword>
<dbReference type="InParanoid" id="M4BPU3"/>
<evidence type="ECO:0000313" key="1">
    <source>
        <dbReference type="EnsemblProtists" id="HpaP808432"/>
    </source>
</evidence>
<dbReference type="HOGENOM" id="CLU_141837_0_0_1"/>
<dbReference type="eggNOG" id="ENOG502SVTE">
    <property type="taxonomic scope" value="Eukaryota"/>
</dbReference>
<evidence type="ECO:0008006" key="3">
    <source>
        <dbReference type="Google" id="ProtNLM"/>
    </source>
</evidence>
<dbReference type="EMBL" id="JH598525">
    <property type="status" value="NOT_ANNOTATED_CDS"/>
    <property type="molecule type" value="Genomic_DNA"/>
</dbReference>
<dbReference type="OMA" id="MQIATIV"/>
<protein>
    <recommendedName>
        <fullName evidence="3">Cysteine-rich protein</fullName>
    </recommendedName>
</protein>
<dbReference type="Proteomes" id="UP000011713">
    <property type="component" value="Unassembled WGS sequence"/>
</dbReference>
<dbReference type="VEuPathDB" id="FungiDB:HpaG808432"/>
<dbReference type="AlphaFoldDB" id="M4BPU3"/>
<proteinExistence type="predicted"/>
<organism evidence="1 2">
    <name type="scientific">Hyaloperonospora arabidopsidis (strain Emoy2)</name>
    <name type="common">Downy mildew agent</name>
    <name type="synonym">Peronospora arabidopsidis</name>
    <dbReference type="NCBI Taxonomy" id="559515"/>
    <lineage>
        <taxon>Eukaryota</taxon>
        <taxon>Sar</taxon>
        <taxon>Stramenopiles</taxon>
        <taxon>Oomycota</taxon>
        <taxon>Peronosporomycetes</taxon>
        <taxon>Peronosporales</taxon>
        <taxon>Peronosporaceae</taxon>
        <taxon>Hyaloperonospora</taxon>
    </lineage>
</organism>
<accession>M4BPU3</accession>
<name>M4BPU3_HYAAE</name>
<evidence type="ECO:0000313" key="2">
    <source>
        <dbReference type="Proteomes" id="UP000011713"/>
    </source>
</evidence>